<protein>
    <submittedName>
        <fullName evidence="4">Site-specific integrase</fullName>
    </submittedName>
</protein>
<evidence type="ECO:0000313" key="4">
    <source>
        <dbReference type="EMBL" id="MFC4766085.1"/>
    </source>
</evidence>
<gene>
    <name evidence="4" type="ORF">ACFO8Q_01545</name>
</gene>
<keyword evidence="1 2" id="KW-0238">DNA-binding</keyword>
<organism evidence="4 5">
    <name type="scientific">Effusibacillus consociatus</name>
    <dbReference type="NCBI Taxonomy" id="1117041"/>
    <lineage>
        <taxon>Bacteria</taxon>
        <taxon>Bacillati</taxon>
        <taxon>Bacillota</taxon>
        <taxon>Bacilli</taxon>
        <taxon>Bacillales</taxon>
        <taxon>Alicyclobacillaceae</taxon>
        <taxon>Effusibacillus</taxon>
    </lineage>
</organism>
<feature type="domain" description="Core-binding (CB)" evidence="3">
    <location>
        <begin position="11"/>
        <end position="78"/>
    </location>
</feature>
<evidence type="ECO:0000256" key="1">
    <source>
        <dbReference type="ARBA" id="ARBA00023125"/>
    </source>
</evidence>
<dbReference type="EMBL" id="JBHSHC010000012">
    <property type="protein sequence ID" value="MFC4766085.1"/>
    <property type="molecule type" value="Genomic_DNA"/>
</dbReference>
<keyword evidence="5" id="KW-1185">Reference proteome</keyword>
<dbReference type="InterPro" id="IPR004107">
    <property type="entry name" value="Integrase_SAM-like_N"/>
</dbReference>
<dbReference type="Proteomes" id="UP001596002">
    <property type="component" value="Unassembled WGS sequence"/>
</dbReference>
<dbReference type="RefSeq" id="WP_380023772.1">
    <property type="nucleotide sequence ID" value="NZ_JBHSHC010000012.1"/>
</dbReference>
<dbReference type="Gene3D" id="1.10.150.130">
    <property type="match status" value="1"/>
</dbReference>
<evidence type="ECO:0000313" key="5">
    <source>
        <dbReference type="Proteomes" id="UP001596002"/>
    </source>
</evidence>
<dbReference type="InterPro" id="IPR044068">
    <property type="entry name" value="CB"/>
</dbReference>
<dbReference type="PROSITE" id="PS51900">
    <property type="entry name" value="CB"/>
    <property type="match status" value="1"/>
</dbReference>
<evidence type="ECO:0000256" key="2">
    <source>
        <dbReference type="PROSITE-ProRule" id="PRU01248"/>
    </source>
</evidence>
<comment type="caution">
    <text evidence="4">The sequence shown here is derived from an EMBL/GenBank/DDBJ whole genome shotgun (WGS) entry which is preliminary data.</text>
</comment>
<name>A0ABV9Q0A8_9BACL</name>
<accession>A0ABV9Q0A8</accession>
<proteinExistence type="predicted"/>
<dbReference type="Pfam" id="PF02899">
    <property type="entry name" value="Phage_int_SAM_1"/>
    <property type="match status" value="1"/>
</dbReference>
<sequence>MMKNSKKQAAPDFWAYARSFLHTYLPKVRNLSQHTIASYKQSLTFYINYMETEIGIDRQNITFDCLSRKHQKLSRLDA</sequence>
<dbReference type="InterPro" id="IPR010998">
    <property type="entry name" value="Integrase_recombinase_N"/>
</dbReference>
<evidence type="ECO:0000259" key="3">
    <source>
        <dbReference type="PROSITE" id="PS51900"/>
    </source>
</evidence>
<reference evidence="5" key="1">
    <citation type="journal article" date="2019" name="Int. J. Syst. Evol. Microbiol.">
        <title>The Global Catalogue of Microorganisms (GCM) 10K type strain sequencing project: providing services to taxonomists for standard genome sequencing and annotation.</title>
        <authorList>
            <consortium name="The Broad Institute Genomics Platform"/>
            <consortium name="The Broad Institute Genome Sequencing Center for Infectious Disease"/>
            <person name="Wu L."/>
            <person name="Ma J."/>
        </authorList>
    </citation>
    <scope>NUCLEOTIDE SEQUENCE [LARGE SCALE GENOMIC DNA]</scope>
    <source>
        <strain evidence="5">WYCCWR 12678</strain>
    </source>
</reference>